<organism evidence="5">
    <name type="scientific">Singulisphaera sp. Ch08</name>
    <dbReference type="NCBI Taxonomy" id="3120278"/>
    <lineage>
        <taxon>Bacteria</taxon>
        <taxon>Pseudomonadati</taxon>
        <taxon>Planctomycetota</taxon>
        <taxon>Planctomycetia</taxon>
        <taxon>Isosphaerales</taxon>
        <taxon>Isosphaeraceae</taxon>
        <taxon>Singulisphaera</taxon>
    </lineage>
</organism>
<keyword evidence="2" id="KW-0731">Sigma factor</keyword>
<dbReference type="AlphaFoldDB" id="A0AAU7CHJ7"/>
<evidence type="ECO:0000313" key="5">
    <source>
        <dbReference type="EMBL" id="XBH04550.1"/>
    </source>
</evidence>
<evidence type="ECO:0000256" key="1">
    <source>
        <dbReference type="ARBA" id="ARBA00023015"/>
    </source>
</evidence>
<dbReference type="GO" id="GO:0016987">
    <property type="term" value="F:sigma factor activity"/>
    <property type="evidence" value="ECO:0007669"/>
    <property type="project" value="UniProtKB-KW"/>
</dbReference>
<dbReference type="InterPro" id="IPR039425">
    <property type="entry name" value="RNA_pol_sigma-70-like"/>
</dbReference>
<evidence type="ECO:0000259" key="4">
    <source>
        <dbReference type="Pfam" id="PF04542"/>
    </source>
</evidence>
<proteinExistence type="predicted"/>
<accession>A0AAU7CHJ7</accession>
<dbReference type="SUPFAM" id="SSF88946">
    <property type="entry name" value="Sigma2 domain of RNA polymerase sigma factors"/>
    <property type="match status" value="1"/>
</dbReference>
<evidence type="ECO:0000256" key="3">
    <source>
        <dbReference type="ARBA" id="ARBA00023163"/>
    </source>
</evidence>
<dbReference type="EMBL" id="CP155447">
    <property type="protein sequence ID" value="XBH04550.1"/>
    <property type="molecule type" value="Genomic_DNA"/>
</dbReference>
<dbReference type="PANTHER" id="PTHR43133">
    <property type="entry name" value="RNA POLYMERASE ECF-TYPE SIGMA FACTO"/>
    <property type="match status" value="1"/>
</dbReference>
<dbReference type="InterPro" id="IPR013325">
    <property type="entry name" value="RNA_pol_sigma_r2"/>
</dbReference>
<sequence length="110" mass="12310">MTQDIGGASRLYLQVLFEEGSLTGLTDGQLLERFATGRGDAAELAFTVLVERHGPMVQRACRGILRDDHEAMDAFQATFLVLIRKGRSLWIRDSLGPWLHRVACRAARRV</sequence>
<dbReference type="RefSeq" id="WP_406697322.1">
    <property type="nucleotide sequence ID" value="NZ_CP155447.1"/>
</dbReference>
<dbReference type="Pfam" id="PF04542">
    <property type="entry name" value="Sigma70_r2"/>
    <property type="match status" value="1"/>
</dbReference>
<dbReference type="Gene3D" id="1.10.1740.10">
    <property type="match status" value="1"/>
</dbReference>
<protein>
    <submittedName>
        <fullName evidence="5">Sigma-70 family RNA polymerase sigma factor</fullName>
    </submittedName>
</protein>
<dbReference type="InterPro" id="IPR007627">
    <property type="entry name" value="RNA_pol_sigma70_r2"/>
</dbReference>
<dbReference type="PANTHER" id="PTHR43133:SF51">
    <property type="entry name" value="RNA POLYMERASE SIGMA FACTOR"/>
    <property type="match status" value="1"/>
</dbReference>
<gene>
    <name evidence="5" type="ORF">V5E97_00620</name>
</gene>
<feature type="domain" description="RNA polymerase sigma-70 region 2" evidence="4">
    <location>
        <begin position="49"/>
        <end position="108"/>
    </location>
</feature>
<evidence type="ECO:0000256" key="2">
    <source>
        <dbReference type="ARBA" id="ARBA00023082"/>
    </source>
</evidence>
<keyword evidence="1" id="KW-0805">Transcription regulation</keyword>
<reference evidence="5" key="1">
    <citation type="submission" date="2024-05" db="EMBL/GenBank/DDBJ databases">
        <title>Planctomycetes of the genus Singulisphaera possess chitinolytic capabilities.</title>
        <authorList>
            <person name="Ivanova A."/>
        </authorList>
    </citation>
    <scope>NUCLEOTIDE SEQUENCE</scope>
    <source>
        <strain evidence="5">Ch08T</strain>
    </source>
</reference>
<dbReference type="GO" id="GO:0006352">
    <property type="term" value="P:DNA-templated transcription initiation"/>
    <property type="evidence" value="ECO:0007669"/>
    <property type="project" value="InterPro"/>
</dbReference>
<name>A0AAU7CHJ7_9BACT</name>
<keyword evidence="3" id="KW-0804">Transcription</keyword>